<dbReference type="Pfam" id="PF01035">
    <property type="entry name" value="DNA_binding_1"/>
    <property type="match status" value="1"/>
</dbReference>
<dbReference type="InterPro" id="IPR001497">
    <property type="entry name" value="MethylDNA_cys_MeTrfase_AS"/>
</dbReference>
<comment type="caution">
    <text evidence="13">The sequence shown here is derived from an EMBL/GenBank/DDBJ whole genome shotgun (WGS) entry which is preliminary data.</text>
</comment>
<evidence type="ECO:0000256" key="4">
    <source>
        <dbReference type="ARBA" id="ARBA00015377"/>
    </source>
</evidence>
<evidence type="ECO:0000256" key="7">
    <source>
        <dbReference type="ARBA" id="ARBA00022763"/>
    </source>
</evidence>
<dbReference type="GO" id="GO:0032259">
    <property type="term" value="P:methylation"/>
    <property type="evidence" value="ECO:0007669"/>
    <property type="project" value="UniProtKB-KW"/>
</dbReference>
<evidence type="ECO:0000313" key="13">
    <source>
        <dbReference type="EMBL" id="KAK3048575.1"/>
    </source>
</evidence>
<dbReference type="EC" id="2.1.1.63" evidence="3"/>
<evidence type="ECO:0000256" key="10">
    <source>
        <dbReference type="ARBA" id="ARBA00031621"/>
    </source>
</evidence>
<organism evidence="13 14">
    <name type="scientific">Extremus antarcticus</name>
    <dbReference type="NCBI Taxonomy" id="702011"/>
    <lineage>
        <taxon>Eukaryota</taxon>
        <taxon>Fungi</taxon>
        <taxon>Dikarya</taxon>
        <taxon>Ascomycota</taxon>
        <taxon>Pezizomycotina</taxon>
        <taxon>Dothideomycetes</taxon>
        <taxon>Dothideomycetidae</taxon>
        <taxon>Mycosphaerellales</taxon>
        <taxon>Extremaceae</taxon>
        <taxon>Extremus</taxon>
    </lineage>
</organism>
<keyword evidence="8" id="KW-0234">DNA repair</keyword>
<dbReference type="PROSITE" id="PS00374">
    <property type="entry name" value="MGMT"/>
    <property type="match status" value="1"/>
</dbReference>
<reference evidence="13" key="1">
    <citation type="submission" date="2023-04" db="EMBL/GenBank/DDBJ databases">
        <title>Black Yeasts Isolated from many extreme environments.</title>
        <authorList>
            <person name="Coleine C."/>
            <person name="Stajich J.E."/>
            <person name="Selbmann L."/>
        </authorList>
    </citation>
    <scope>NUCLEOTIDE SEQUENCE</scope>
    <source>
        <strain evidence="13">CCFEE 5312</strain>
    </source>
</reference>
<dbReference type="PANTHER" id="PTHR10815">
    <property type="entry name" value="METHYLATED-DNA--PROTEIN-CYSTEINE METHYLTRANSFERASE"/>
    <property type="match status" value="1"/>
</dbReference>
<evidence type="ECO:0000256" key="6">
    <source>
        <dbReference type="ARBA" id="ARBA00022679"/>
    </source>
</evidence>
<evidence type="ECO:0000256" key="11">
    <source>
        <dbReference type="ARBA" id="ARBA00049348"/>
    </source>
</evidence>
<sequence length="127" mass="14336">MSNEEIVVTPYQSRVYALLNRIPEGKVTTYVALSRALESSPRAVGGALKRNPFAPQVPCHRVIQANGYVGGFMGEWQKAPSGVNQTKKLEILAKEGVEFDERGMLKDKKRLWDEFVERKYVPVNRKA</sequence>
<dbReference type="InterPro" id="IPR014048">
    <property type="entry name" value="MethylDNA_cys_MeTrfase_DNA-bd"/>
</dbReference>
<dbReference type="InterPro" id="IPR036217">
    <property type="entry name" value="MethylDNA_cys_MeTrfase_DNAb"/>
</dbReference>
<dbReference type="InterPro" id="IPR036388">
    <property type="entry name" value="WH-like_DNA-bd_sf"/>
</dbReference>
<evidence type="ECO:0000256" key="5">
    <source>
        <dbReference type="ARBA" id="ARBA00022603"/>
    </source>
</evidence>
<dbReference type="CDD" id="cd06445">
    <property type="entry name" value="ATase"/>
    <property type="match status" value="1"/>
</dbReference>
<dbReference type="GO" id="GO:0003908">
    <property type="term" value="F:methylated-DNA-[protein]-cysteine S-methyltransferase activity"/>
    <property type="evidence" value="ECO:0007669"/>
    <property type="project" value="UniProtKB-EC"/>
</dbReference>
<keyword evidence="5" id="KW-0489">Methyltransferase</keyword>
<evidence type="ECO:0000256" key="1">
    <source>
        <dbReference type="ARBA" id="ARBA00001286"/>
    </source>
</evidence>
<feature type="domain" description="Methylated-DNA-[protein]-cysteine S-methyltransferase DNA binding" evidence="12">
    <location>
        <begin position="10"/>
        <end position="97"/>
    </location>
</feature>
<dbReference type="Proteomes" id="UP001271007">
    <property type="component" value="Unassembled WGS sequence"/>
</dbReference>
<protein>
    <recommendedName>
        <fullName evidence="4">Methylated-DNA--protein-cysteine methyltransferase</fullName>
        <ecNumber evidence="3">2.1.1.63</ecNumber>
    </recommendedName>
    <alternativeName>
        <fullName evidence="9">6-O-methylguanine-DNA methyltransferase</fullName>
    </alternativeName>
    <alternativeName>
        <fullName evidence="10">O-6-methylguanine-DNA-alkyltransferase</fullName>
    </alternativeName>
</protein>
<dbReference type="NCBIfam" id="TIGR00589">
    <property type="entry name" value="ogt"/>
    <property type="match status" value="1"/>
</dbReference>
<accession>A0AAJ0G5A3</accession>
<evidence type="ECO:0000256" key="9">
    <source>
        <dbReference type="ARBA" id="ARBA00030795"/>
    </source>
</evidence>
<dbReference type="SUPFAM" id="SSF46767">
    <property type="entry name" value="Methylated DNA-protein cysteine methyltransferase, C-terminal domain"/>
    <property type="match status" value="1"/>
</dbReference>
<dbReference type="AlphaFoldDB" id="A0AAJ0G5A3"/>
<proteinExistence type="inferred from homology"/>
<gene>
    <name evidence="13" type="ORF">LTR09_010070</name>
</gene>
<keyword evidence="7" id="KW-0227">DNA damage</keyword>
<keyword evidence="6" id="KW-0808">Transferase</keyword>
<evidence type="ECO:0000313" key="14">
    <source>
        <dbReference type="Proteomes" id="UP001271007"/>
    </source>
</evidence>
<evidence type="ECO:0000256" key="3">
    <source>
        <dbReference type="ARBA" id="ARBA00011918"/>
    </source>
</evidence>
<evidence type="ECO:0000259" key="12">
    <source>
        <dbReference type="Pfam" id="PF01035"/>
    </source>
</evidence>
<dbReference type="PANTHER" id="PTHR10815:SF13">
    <property type="entry name" value="METHYLATED-DNA--PROTEIN-CYSTEINE METHYLTRANSFERASE"/>
    <property type="match status" value="1"/>
</dbReference>
<comment type="catalytic activity">
    <reaction evidence="1">
        <text>a 4-O-methyl-thymidine in DNA + L-cysteinyl-[protein] = a thymidine in DNA + S-methyl-L-cysteinyl-[protein]</text>
        <dbReference type="Rhea" id="RHEA:53428"/>
        <dbReference type="Rhea" id="RHEA-COMP:10131"/>
        <dbReference type="Rhea" id="RHEA-COMP:10132"/>
        <dbReference type="Rhea" id="RHEA-COMP:13555"/>
        <dbReference type="Rhea" id="RHEA-COMP:13556"/>
        <dbReference type="ChEBI" id="CHEBI:29950"/>
        <dbReference type="ChEBI" id="CHEBI:82612"/>
        <dbReference type="ChEBI" id="CHEBI:137386"/>
        <dbReference type="ChEBI" id="CHEBI:137387"/>
        <dbReference type="EC" id="2.1.1.63"/>
    </reaction>
</comment>
<evidence type="ECO:0000256" key="8">
    <source>
        <dbReference type="ARBA" id="ARBA00023204"/>
    </source>
</evidence>
<keyword evidence="14" id="KW-1185">Reference proteome</keyword>
<dbReference type="GO" id="GO:0006281">
    <property type="term" value="P:DNA repair"/>
    <property type="evidence" value="ECO:0007669"/>
    <property type="project" value="UniProtKB-KW"/>
</dbReference>
<evidence type="ECO:0000256" key="2">
    <source>
        <dbReference type="ARBA" id="ARBA00008711"/>
    </source>
</evidence>
<name>A0AAJ0G5A3_9PEZI</name>
<comment type="similarity">
    <text evidence="2">Belongs to the MGMT family.</text>
</comment>
<comment type="catalytic activity">
    <reaction evidence="11">
        <text>a 6-O-methyl-2'-deoxyguanosine in DNA + L-cysteinyl-[protein] = S-methyl-L-cysteinyl-[protein] + a 2'-deoxyguanosine in DNA</text>
        <dbReference type="Rhea" id="RHEA:24000"/>
        <dbReference type="Rhea" id="RHEA-COMP:10131"/>
        <dbReference type="Rhea" id="RHEA-COMP:10132"/>
        <dbReference type="Rhea" id="RHEA-COMP:11367"/>
        <dbReference type="Rhea" id="RHEA-COMP:11368"/>
        <dbReference type="ChEBI" id="CHEBI:29950"/>
        <dbReference type="ChEBI" id="CHEBI:82612"/>
        <dbReference type="ChEBI" id="CHEBI:85445"/>
        <dbReference type="ChEBI" id="CHEBI:85448"/>
        <dbReference type="EC" id="2.1.1.63"/>
    </reaction>
</comment>
<dbReference type="Gene3D" id="1.10.10.10">
    <property type="entry name" value="Winged helix-like DNA-binding domain superfamily/Winged helix DNA-binding domain"/>
    <property type="match status" value="1"/>
</dbReference>
<dbReference type="EMBL" id="JAWDJX010000047">
    <property type="protein sequence ID" value="KAK3048575.1"/>
    <property type="molecule type" value="Genomic_DNA"/>
</dbReference>